<evidence type="ECO:0000259" key="2">
    <source>
        <dbReference type="PROSITE" id="PS50056"/>
    </source>
</evidence>
<feature type="domain" description="Tyrosine specific protein phosphatases" evidence="2">
    <location>
        <begin position="139"/>
        <end position="200"/>
    </location>
</feature>
<keyword evidence="1" id="KW-0472">Membrane</keyword>
<organism evidence="3 4">
    <name type="scientific">Fluviispira sanaruensis</name>
    <dbReference type="NCBI Taxonomy" id="2493639"/>
    <lineage>
        <taxon>Bacteria</taxon>
        <taxon>Pseudomonadati</taxon>
        <taxon>Bdellovibrionota</taxon>
        <taxon>Oligoflexia</taxon>
        <taxon>Silvanigrellales</taxon>
        <taxon>Silvanigrellaceae</taxon>
        <taxon>Fluviispira</taxon>
    </lineage>
</organism>
<dbReference type="AlphaFoldDB" id="A0A4P2VZS7"/>
<dbReference type="RefSeq" id="WP_130612046.1">
    <property type="nucleotide sequence ID" value="NZ_AP019368.1"/>
</dbReference>
<dbReference type="OrthoDB" id="1188001at2"/>
<evidence type="ECO:0000256" key="1">
    <source>
        <dbReference type="SAM" id="Phobius"/>
    </source>
</evidence>
<name>A0A4P2VZS7_FLUSA</name>
<protein>
    <submittedName>
        <fullName evidence="3">Protein-tyrosine-phosphatase</fullName>
    </submittedName>
</protein>
<dbReference type="Gene3D" id="3.90.190.10">
    <property type="entry name" value="Protein tyrosine phosphatase superfamily"/>
    <property type="match status" value="1"/>
</dbReference>
<dbReference type="Proteomes" id="UP000291236">
    <property type="component" value="Chromosome"/>
</dbReference>
<dbReference type="InterPro" id="IPR000387">
    <property type="entry name" value="Tyr_Pase_dom"/>
</dbReference>
<dbReference type="InterPro" id="IPR026893">
    <property type="entry name" value="Tyr/Ser_Pase_IphP-type"/>
</dbReference>
<dbReference type="InterPro" id="IPR029021">
    <property type="entry name" value="Prot-tyrosine_phosphatase-like"/>
</dbReference>
<dbReference type="InterPro" id="IPR016130">
    <property type="entry name" value="Tyr_Pase_AS"/>
</dbReference>
<keyword evidence="1" id="KW-1133">Transmembrane helix</keyword>
<gene>
    <name evidence="3" type="ORF">JCM31447_28560</name>
</gene>
<accession>A0A4P2VZS7</accession>
<sequence length="254" mass="29218">MSKKKKIIIALTSVLVIAAVLVSFIGYIYKRDKSKYEPKLWVGLLDYRLNFRDVGESLNQCLKKDIYKTGLVYRSNKYFSGWSCDKINNPDKIYTLNFSPSDPHSFYCEKEDGTRLFGSHPNTDFVISDIENLENWKRPEFKNSMCQLFKSALVDITQNKSFLFHCDVGRDRTGTFAAMIAMMLSEEKNIANENVIESIECDYEKTSALESFKKGRMENFLKEMVEQGGVSQFIQTQCDLSSELIVQAADNFIK</sequence>
<keyword evidence="4" id="KW-1185">Reference proteome</keyword>
<dbReference type="SUPFAM" id="SSF52799">
    <property type="entry name" value="(Phosphotyrosine protein) phosphatases II"/>
    <property type="match status" value="1"/>
</dbReference>
<reference evidence="3 4" key="1">
    <citation type="submission" date="2018-12" db="EMBL/GenBank/DDBJ databases">
        <title>Rubrispira sanarue gen. nov., sp., nov., a member of the order Silvanigrellales, isolated from a brackish lake in Hamamatsu Japan.</title>
        <authorList>
            <person name="Maejima Y."/>
            <person name="Iino T."/>
            <person name="Muraguchi Y."/>
            <person name="Fukuda K."/>
            <person name="Nojiri H."/>
            <person name="Ohkuma M."/>
            <person name="Moriuchi R."/>
            <person name="Dohra H."/>
            <person name="Kimbara K."/>
            <person name="Shintani M."/>
        </authorList>
    </citation>
    <scope>NUCLEOTIDE SEQUENCE [LARGE SCALE GENOMIC DNA]</scope>
    <source>
        <strain evidence="3 4">RF1110005</strain>
    </source>
</reference>
<dbReference type="PROSITE" id="PS00383">
    <property type="entry name" value="TYR_PHOSPHATASE_1"/>
    <property type="match status" value="1"/>
</dbReference>
<keyword evidence="1" id="KW-0812">Transmembrane</keyword>
<dbReference type="EMBL" id="AP019368">
    <property type="protein sequence ID" value="BBH54392.1"/>
    <property type="molecule type" value="Genomic_DNA"/>
</dbReference>
<feature type="transmembrane region" description="Helical" evidence="1">
    <location>
        <begin position="7"/>
        <end position="29"/>
    </location>
</feature>
<dbReference type="PROSITE" id="PS50056">
    <property type="entry name" value="TYR_PHOSPHATASE_2"/>
    <property type="match status" value="1"/>
</dbReference>
<dbReference type="Pfam" id="PF13350">
    <property type="entry name" value="Y_phosphatase3"/>
    <property type="match status" value="1"/>
</dbReference>
<evidence type="ECO:0000313" key="3">
    <source>
        <dbReference type="EMBL" id="BBH54392.1"/>
    </source>
</evidence>
<dbReference type="GO" id="GO:0004721">
    <property type="term" value="F:phosphoprotein phosphatase activity"/>
    <property type="evidence" value="ECO:0007669"/>
    <property type="project" value="InterPro"/>
</dbReference>
<evidence type="ECO:0000313" key="4">
    <source>
        <dbReference type="Proteomes" id="UP000291236"/>
    </source>
</evidence>
<dbReference type="KEGG" id="sbf:JCM31447_28560"/>
<proteinExistence type="predicted"/>